<protein>
    <submittedName>
        <fullName evidence="8">Protein disabled</fullName>
    </submittedName>
</protein>
<feature type="domain" description="PID" evidence="7">
    <location>
        <begin position="15"/>
        <end position="144"/>
    </location>
</feature>
<feature type="compositionally biased region" description="Polar residues" evidence="6">
    <location>
        <begin position="580"/>
        <end position="589"/>
    </location>
</feature>
<feature type="compositionally biased region" description="Polar residues" evidence="6">
    <location>
        <begin position="311"/>
        <end position="320"/>
    </location>
</feature>
<keyword evidence="4" id="KW-0597">Phosphoprotein</keyword>
<dbReference type="SUPFAM" id="SSF50729">
    <property type="entry name" value="PH domain-like"/>
    <property type="match status" value="1"/>
</dbReference>
<reference evidence="8" key="1">
    <citation type="submission" date="2021-10" db="EMBL/GenBank/DDBJ databases">
        <title>Tropical sea cucumber genome reveals ecological adaptation and Cuvierian tubules defense mechanism.</title>
        <authorList>
            <person name="Chen T."/>
        </authorList>
    </citation>
    <scope>NUCLEOTIDE SEQUENCE</scope>
    <source>
        <strain evidence="8">Nanhai2018</strain>
        <tissue evidence="8">Muscle</tissue>
    </source>
</reference>
<feature type="region of interest" description="Disordered" evidence="6">
    <location>
        <begin position="146"/>
        <end position="200"/>
    </location>
</feature>
<dbReference type="CDD" id="cd01215">
    <property type="entry name" value="PTB_Dab"/>
    <property type="match status" value="1"/>
</dbReference>
<dbReference type="GO" id="GO:0005737">
    <property type="term" value="C:cytoplasm"/>
    <property type="evidence" value="ECO:0007669"/>
    <property type="project" value="UniProtKB-SubCell"/>
</dbReference>
<keyword evidence="2" id="KW-0217">Developmental protein</keyword>
<feature type="compositionally biased region" description="Basic and acidic residues" evidence="6">
    <location>
        <begin position="507"/>
        <end position="525"/>
    </location>
</feature>
<dbReference type="PANTHER" id="PTHR47695">
    <property type="entry name" value="PID DOMAIN-CONTAINING PROTEIN"/>
    <property type="match status" value="1"/>
</dbReference>
<dbReference type="Proteomes" id="UP001152320">
    <property type="component" value="Unassembled WGS sequence"/>
</dbReference>
<name>A0A9Q1BBK8_HOLLE</name>
<dbReference type="Pfam" id="PF00640">
    <property type="entry name" value="PID"/>
    <property type="match status" value="1"/>
</dbReference>
<evidence type="ECO:0000256" key="2">
    <source>
        <dbReference type="ARBA" id="ARBA00022473"/>
    </source>
</evidence>
<feature type="compositionally biased region" description="Polar residues" evidence="6">
    <location>
        <begin position="545"/>
        <end position="571"/>
    </location>
</feature>
<evidence type="ECO:0000256" key="1">
    <source>
        <dbReference type="ARBA" id="ARBA00004496"/>
    </source>
</evidence>
<evidence type="ECO:0000259" key="7">
    <source>
        <dbReference type="PROSITE" id="PS01179"/>
    </source>
</evidence>
<evidence type="ECO:0000256" key="5">
    <source>
        <dbReference type="ARBA" id="ARBA00022782"/>
    </source>
</evidence>
<organism evidence="8 9">
    <name type="scientific">Holothuria leucospilota</name>
    <name type="common">Black long sea cucumber</name>
    <name type="synonym">Mertensiothuria leucospilota</name>
    <dbReference type="NCBI Taxonomy" id="206669"/>
    <lineage>
        <taxon>Eukaryota</taxon>
        <taxon>Metazoa</taxon>
        <taxon>Echinodermata</taxon>
        <taxon>Eleutherozoa</taxon>
        <taxon>Echinozoa</taxon>
        <taxon>Holothuroidea</taxon>
        <taxon>Aspidochirotacea</taxon>
        <taxon>Aspidochirotida</taxon>
        <taxon>Holothuriidae</taxon>
        <taxon>Holothuria</taxon>
    </lineage>
</organism>
<evidence type="ECO:0000256" key="6">
    <source>
        <dbReference type="SAM" id="MobiDB-lite"/>
    </source>
</evidence>
<evidence type="ECO:0000256" key="4">
    <source>
        <dbReference type="ARBA" id="ARBA00022553"/>
    </source>
</evidence>
<dbReference type="PROSITE" id="PS01179">
    <property type="entry name" value="PID"/>
    <property type="match status" value="1"/>
</dbReference>
<accession>A0A9Q1BBK8</accession>
<sequence>MLANDLYYDRFEPPGVSYKGKLIGVETVQEARGDKMCQEAMNKLKAMVKVTGEHKQRIILNISTAGVRVLDEKTMREEYLHEVQKISFVSRDPTDARAFGLVAGDEGSHKFFAIKTEKAAYNVVLALKELFESVLKAKKRQMEEYQGNKMAVDNTYSVPEVKPRPEPEQPQQTPAAEPEEEDPSSLYAVPNKKKLDDYESREQSLAELARTVETMQEGLHNMEEFSIAPLPPPSARRTSREPLSPTPEVSLEQPFNLSAPPPTRPPPPVPSDPFQSQLMEDQFSSPPQQQQSSASEDLFKEFGDTLGSPLKVQQPQQVPSANPFGPPMGSTMNFNSGFGAPMTQQGFGMQQQQQFAPQRAMQDPFGPPAMGSTNNDLFGGNVLQPASVAPPPGQAAASQKSDPFADLGSLGGGGSGDKKNNKDMFAGFKMAKPGEVGVPNMMGQQKQNDNIFQQVPFDQVAASSSAPTTGFHQSSKGTHHEPFTSSALSEGHHDPFHHSVPLSSNHSDSKPFSREINSHSKESQKPYRPPSLPVHDDPFADDPFSVSSPSIAKTFVQDPSQNSHMTSSVETTDPFGGNTGSKQLTTSTGIPLILDDDPFSL</sequence>
<comment type="subcellular location">
    <subcellularLocation>
        <location evidence="1">Cytoplasm</location>
    </subcellularLocation>
</comment>
<feature type="compositionally biased region" description="Low complexity" evidence="6">
    <location>
        <begin position="344"/>
        <end position="362"/>
    </location>
</feature>
<dbReference type="Gene3D" id="2.30.29.30">
    <property type="entry name" value="Pleckstrin-homology domain (PH domain)/Phosphotyrosine-binding domain (PTB)"/>
    <property type="match status" value="1"/>
</dbReference>
<feature type="region of interest" description="Disordered" evidence="6">
    <location>
        <begin position="223"/>
        <end position="601"/>
    </location>
</feature>
<keyword evidence="3" id="KW-0963">Cytoplasm</keyword>
<proteinExistence type="predicted"/>
<dbReference type="PANTHER" id="PTHR47695:SF3">
    <property type="entry name" value="PID DOMAIN-CONTAINING PROTEIN"/>
    <property type="match status" value="1"/>
</dbReference>
<dbReference type="AlphaFoldDB" id="A0A9Q1BBK8"/>
<gene>
    <name evidence="8" type="ORF">HOLleu_43435</name>
</gene>
<evidence type="ECO:0000313" key="9">
    <source>
        <dbReference type="Proteomes" id="UP001152320"/>
    </source>
</evidence>
<evidence type="ECO:0000256" key="3">
    <source>
        <dbReference type="ARBA" id="ARBA00022490"/>
    </source>
</evidence>
<comment type="caution">
    <text evidence="8">The sequence shown here is derived from an EMBL/GenBank/DDBJ whole genome shotgun (WGS) entry which is preliminary data.</text>
</comment>
<feature type="compositionally biased region" description="Polar residues" evidence="6">
    <location>
        <begin position="461"/>
        <end position="476"/>
    </location>
</feature>
<keyword evidence="9" id="KW-1185">Reference proteome</keyword>
<dbReference type="EMBL" id="JAIZAY010000306">
    <property type="protein sequence ID" value="KAJ8018527.1"/>
    <property type="molecule type" value="Genomic_DNA"/>
</dbReference>
<feature type="compositionally biased region" description="Polar residues" evidence="6">
    <location>
        <begin position="442"/>
        <end position="453"/>
    </location>
</feature>
<feature type="compositionally biased region" description="Pro residues" evidence="6">
    <location>
        <begin position="259"/>
        <end position="271"/>
    </location>
</feature>
<feature type="compositionally biased region" description="Low complexity" evidence="6">
    <location>
        <begin position="282"/>
        <end position="295"/>
    </location>
</feature>
<dbReference type="SMART" id="SM00462">
    <property type="entry name" value="PTB"/>
    <property type="match status" value="1"/>
</dbReference>
<dbReference type="OrthoDB" id="10069833at2759"/>
<dbReference type="InterPro" id="IPR048561">
    <property type="entry name" value="Dab_PTB"/>
</dbReference>
<evidence type="ECO:0000313" key="8">
    <source>
        <dbReference type="EMBL" id="KAJ8018527.1"/>
    </source>
</evidence>
<dbReference type="InterPro" id="IPR006020">
    <property type="entry name" value="PTB/PI_dom"/>
</dbReference>
<keyword evidence="5" id="KW-0221">Differentiation</keyword>
<dbReference type="InterPro" id="IPR011993">
    <property type="entry name" value="PH-like_dom_sf"/>
</dbReference>
<dbReference type="GO" id="GO:0030154">
    <property type="term" value="P:cell differentiation"/>
    <property type="evidence" value="ECO:0007669"/>
    <property type="project" value="UniProtKB-KW"/>
</dbReference>